<evidence type="ECO:0000313" key="9">
    <source>
        <dbReference type="Proteomes" id="UP000268192"/>
    </source>
</evidence>
<organism evidence="8 9">
    <name type="scientific">Georhizobium profundi</name>
    <dbReference type="NCBI Taxonomy" id="2341112"/>
    <lineage>
        <taxon>Bacteria</taxon>
        <taxon>Pseudomonadati</taxon>
        <taxon>Pseudomonadota</taxon>
        <taxon>Alphaproteobacteria</taxon>
        <taxon>Hyphomicrobiales</taxon>
        <taxon>Rhizobiaceae</taxon>
        <taxon>Georhizobium</taxon>
    </lineage>
</organism>
<keyword evidence="5 7" id="KW-1133">Transmembrane helix</keyword>
<keyword evidence="6 7" id="KW-0472">Membrane</keyword>
<evidence type="ECO:0000256" key="3">
    <source>
        <dbReference type="ARBA" id="ARBA00022475"/>
    </source>
</evidence>
<reference evidence="8 9" key="1">
    <citation type="submission" date="2018-09" db="EMBL/GenBank/DDBJ databases">
        <title>Marinorhizobium profundi gen. nov., sp. nov., isolated from a deep-sea sediment sample from the New Britain Trench and proposal of Marinorhizobiaceae fam. nov. in the order Rhizobiales of the class Alphaproteobacteria.</title>
        <authorList>
            <person name="Cao J."/>
        </authorList>
    </citation>
    <scope>NUCLEOTIDE SEQUENCE [LARGE SCALE GENOMIC DNA]</scope>
    <source>
        <strain evidence="8 9">WS11</strain>
    </source>
</reference>
<evidence type="ECO:0000256" key="2">
    <source>
        <dbReference type="ARBA" id="ARBA00008564"/>
    </source>
</evidence>
<dbReference type="Pfam" id="PF02361">
    <property type="entry name" value="CbiQ"/>
    <property type="match status" value="1"/>
</dbReference>
<dbReference type="RefSeq" id="WP_126012077.1">
    <property type="nucleotide sequence ID" value="NZ_CP032509.1"/>
</dbReference>
<evidence type="ECO:0000256" key="1">
    <source>
        <dbReference type="ARBA" id="ARBA00004141"/>
    </source>
</evidence>
<protein>
    <submittedName>
        <fullName evidence="8">Energy-coupling factor transporter transmembrane protein EcfT</fullName>
    </submittedName>
</protein>
<keyword evidence="4 7" id="KW-0812">Transmembrane</keyword>
<proteinExistence type="inferred from homology"/>
<dbReference type="EMBL" id="CP032509">
    <property type="protein sequence ID" value="AZN73300.1"/>
    <property type="molecule type" value="Genomic_DNA"/>
</dbReference>
<dbReference type="CDD" id="cd16914">
    <property type="entry name" value="EcfT"/>
    <property type="match status" value="1"/>
</dbReference>
<evidence type="ECO:0000256" key="4">
    <source>
        <dbReference type="ARBA" id="ARBA00022692"/>
    </source>
</evidence>
<feature type="transmembrane region" description="Helical" evidence="7">
    <location>
        <begin position="45"/>
        <end position="63"/>
    </location>
</feature>
<dbReference type="PANTHER" id="PTHR34857">
    <property type="entry name" value="SLL0384 PROTEIN"/>
    <property type="match status" value="1"/>
</dbReference>
<sequence>MIVDLYVFGDSPVHQLPPDYKILSLLLFCTLLFLIPGWIPLSVGAAFVAIGFGVAGIGISRAYQAIRPALWILAIIFVAQIFLVGVELAIFVVLRFCILILAASLITMTTKTSEFVEGILAGLRHAPSWVPADQIALAISLALRFIPLIRSTLEEVRMAQRARGLDRSIKALLVPLVVRTLKTGDEIAEAIQARSPY</sequence>
<dbReference type="KEGG" id="abaw:D5400_20190"/>
<gene>
    <name evidence="8" type="ORF">D5400_20190</name>
</gene>
<dbReference type="PANTHER" id="PTHR34857:SF2">
    <property type="entry name" value="SLL0384 PROTEIN"/>
    <property type="match status" value="1"/>
</dbReference>
<dbReference type="InterPro" id="IPR003339">
    <property type="entry name" value="ABC/ECF_trnsptr_transmembrane"/>
</dbReference>
<evidence type="ECO:0000256" key="7">
    <source>
        <dbReference type="SAM" id="Phobius"/>
    </source>
</evidence>
<comment type="similarity">
    <text evidence="2">Belongs to the CbiQ family.</text>
</comment>
<dbReference type="InterPro" id="IPR051611">
    <property type="entry name" value="ECF_transporter_component"/>
</dbReference>
<name>A0A3Q8XQY5_9HYPH</name>
<dbReference type="OrthoDB" id="5868344at2"/>
<evidence type="ECO:0000256" key="6">
    <source>
        <dbReference type="ARBA" id="ARBA00023136"/>
    </source>
</evidence>
<dbReference type="Proteomes" id="UP000268192">
    <property type="component" value="Chromosome"/>
</dbReference>
<keyword evidence="3" id="KW-1003">Cell membrane</keyword>
<comment type="subcellular location">
    <subcellularLocation>
        <location evidence="1">Membrane</location>
        <topology evidence="1">Multi-pass membrane protein</topology>
    </subcellularLocation>
</comment>
<evidence type="ECO:0000313" key="8">
    <source>
        <dbReference type="EMBL" id="AZN73300.1"/>
    </source>
</evidence>
<dbReference type="GO" id="GO:0005886">
    <property type="term" value="C:plasma membrane"/>
    <property type="evidence" value="ECO:0007669"/>
    <property type="project" value="UniProtKB-ARBA"/>
</dbReference>
<dbReference type="AlphaFoldDB" id="A0A3Q8XQY5"/>
<keyword evidence="9" id="KW-1185">Reference proteome</keyword>
<evidence type="ECO:0000256" key="5">
    <source>
        <dbReference type="ARBA" id="ARBA00022989"/>
    </source>
</evidence>
<accession>A0A3Q8XQY5</accession>
<feature type="transmembrane region" description="Helical" evidence="7">
    <location>
        <begin position="70"/>
        <end position="103"/>
    </location>
</feature>